<organism evidence="10 11">
    <name type="scientific">Marinibacterium profundimaris</name>
    <dbReference type="NCBI Taxonomy" id="1679460"/>
    <lineage>
        <taxon>Bacteria</taxon>
        <taxon>Pseudomonadati</taxon>
        <taxon>Pseudomonadota</taxon>
        <taxon>Alphaproteobacteria</taxon>
        <taxon>Rhodobacterales</taxon>
        <taxon>Paracoccaceae</taxon>
        <taxon>Marinibacterium</taxon>
    </lineage>
</organism>
<dbReference type="EMBL" id="AQQR01000002">
    <property type="protein sequence ID" value="OWU75630.1"/>
    <property type="molecule type" value="Genomic_DNA"/>
</dbReference>
<feature type="transmembrane region" description="Helical" evidence="9">
    <location>
        <begin position="455"/>
        <end position="473"/>
    </location>
</feature>
<dbReference type="Proteomes" id="UP000215377">
    <property type="component" value="Unassembled WGS sequence"/>
</dbReference>
<gene>
    <name evidence="10" type="ORF">ATO3_05280</name>
</gene>
<dbReference type="OrthoDB" id="9803814at2"/>
<feature type="transmembrane region" description="Helical" evidence="9">
    <location>
        <begin position="542"/>
        <end position="566"/>
    </location>
</feature>
<evidence type="ECO:0008006" key="12">
    <source>
        <dbReference type="Google" id="ProtNLM"/>
    </source>
</evidence>
<dbReference type="InterPro" id="IPR002490">
    <property type="entry name" value="V-ATPase_116kDa_su"/>
</dbReference>
<feature type="transmembrane region" description="Helical" evidence="9">
    <location>
        <begin position="358"/>
        <end position="378"/>
    </location>
</feature>
<dbReference type="AlphaFoldDB" id="A0A225NNW8"/>
<feature type="transmembrane region" description="Helical" evidence="9">
    <location>
        <begin position="398"/>
        <end position="419"/>
    </location>
</feature>
<dbReference type="PANTHER" id="PTHR11629">
    <property type="entry name" value="VACUOLAR PROTON ATPASES"/>
    <property type="match status" value="1"/>
</dbReference>
<dbReference type="GO" id="GO:0016471">
    <property type="term" value="C:vacuolar proton-transporting V-type ATPase complex"/>
    <property type="evidence" value="ECO:0007669"/>
    <property type="project" value="TreeGrafter"/>
</dbReference>
<keyword evidence="11" id="KW-1185">Reference proteome</keyword>
<dbReference type="GO" id="GO:0051117">
    <property type="term" value="F:ATPase binding"/>
    <property type="evidence" value="ECO:0007669"/>
    <property type="project" value="TreeGrafter"/>
</dbReference>
<feature type="transmembrane region" description="Helical" evidence="9">
    <location>
        <begin position="431"/>
        <end position="449"/>
    </location>
</feature>
<evidence type="ECO:0000256" key="7">
    <source>
        <dbReference type="ARBA" id="ARBA00023136"/>
    </source>
</evidence>
<feature type="transmembrane region" description="Helical" evidence="9">
    <location>
        <begin position="509"/>
        <end position="530"/>
    </location>
</feature>
<dbReference type="GO" id="GO:0007035">
    <property type="term" value="P:vacuolar acidification"/>
    <property type="evidence" value="ECO:0007669"/>
    <property type="project" value="TreeGrafter"/>
</dbReference>
<dbReference type="RefSeq" id="WP_088648789.1">
    <property type="nucleotide sequence ID" value="NZ_AQQR01000002.1"/>
</dbReference>
<dbReference type="GO" id="GO:0046961">
    <property type="term" value="F:proton-transporting ATPase activity, rotational mechanism"/>
    <property type="evidence" value="ECO:0007669"/>
    <property type="project" value="InterPro"/>
</dbReference>
<comment type="caution">
    <text evidence="10">The sequence shown here is derived from an EMBL/GenBank/DDBJ whole genome shotgun (WGS) entry which is preliminary data.</text>
</comment>
<evidence type="ECO:0000256" key="2">
    <source>
        <dbReference type="ARBA" id="ARBA00009904"/>
    </source>
</evidence>
<reference evidence="10 11" key="1">
    <citation type="submission" date="2013-04" db="EMBL/GenBank/DDBJ databases">
        <title>Oceanicola sp. 22II1-22F33 Genome Sequencing.</title>
        <authorList>
            <person name="Lai Q."/>
            <person name="Li G."/>
            <person name="Shao Z."/>
        </authorList>
    </citation>
    <scope>NUCLEOTIDE SEQUENCE [LARGE SCALE GENOMIC DNA]</scope>
    <source>
        <strain evidence="10 11">22II1-22F33</strain>
    </source>
</reference>
<sequence length="598" mass="65539">MSIARLQKLSVVGPQAEERPALEALQDLGCMHLLPLAPPPDQPEDVPDRGAKAALQALRFLSELPDPRRQLRRDPDFDILTFVPRVLDLRDRLRETGDRRDFLAHRISEVTPWGDLIFPPREELAGLHLWFYKLPLKERAALETLEIPWQIVHRDSRFHYVVLIAHDEPDPALLPVPRTHTGALPVSELQAQLEETEIELEELAAERHGLTRYLDLMRERMSLAETRAELDYARRQVLHDDGLFAVQGWVPEDRIGAVGEAAQRLGLAMLTEPPAGQDTPPTLLKQPEMRGAGRDLALFYQVPGYRDWDPTILVTVSFAVFFAMIVADAGYGMVIALITGALWGRLGATPHSRSWRRMIGIVAAATILFGVLIGSYFGYPLPASSPLMRLKIMDIDDFGTMMTLSIVIGVLHLVLANLLGARTRWGSTTAYASLGWCVVLIGGLGVWLADPGTALRVGSAGLAGAGLLAILAFSSDQPLDSPKGWFWRAAGGLQGLAGAMGAFGDVLSYMRLFALGLASASLALTFNDLAGQVRDAVPGLGLLLALMILVVGHTLNFGLALMSGVVHGLRLNYIEFFKWGLTGEGTAFRPFARKEVQE</sequence>
<keyword evidence="3" id="KW-0813">Transport</keyword>
<evidence type="ECO:0000256" key="3">
    <source>
        <dbReference type="ARBA" id="ARBA00022448"/>
    </source>
</evidence>
<name>A0A225NNW8_9RHOB</name>
<evidence type="ECO:0000313" key="11">
    <source>
        <dbReference type="Proteomes" id="UP000215377"/>
    </source>
</evidence>
<keyword evidence="5 9" id="KW-1133">Transmembrane helix</keyword>
<protein>
    <recommendedName>
        <fullName evidence="12">V-type ATP synthase subunit I</fullName>
    </recommendedName>
</protein>
<evidence type="ECO:0000256" key="1">
    <source>
        <dbReference type="ARBA" id="ARBA00004141"/>
    </source>
</evidence>
<feature type="transmembrane region" description="Helical" evidence="9">
    <location>
        <begin position="318"/>
        <end position="346"/>
    </location>
</feature>
<comment type="similarity">
    <text evidence="2">Belongs to the V-ATPase 116 kDa subunit family.</text>
</comment>
<accession>A0A225NNW8</accession>
<evidence type="ECO:0000256" key="6">
    <source>
        <dbReference type="ARBA" id="ARBA00023065"/>
    </source>
</evidence>
<feature type="transmembrane region" description="Helical" evidence="9">
    <location>
        <begin position="485"/>
        <end position="503"/>
    </location>
</feature>
<keyword evidence="7 9" id="KW-0472">Membrane</keyword>
<evidence type="ECO:0000256" key="4">
    <source>
        <dbReference type="ARBA" id="ARBA00022692"/>
    </source>
</evidence>
<keyword evidence="4 9" id="KW-0812">Transmembrane</keyword>
<comment type="subcellular location">
    <subcellularLocation>
        <location evidence="1">Membrane</location>
        <topology evidence="1">Multi-pass membrane protein</topology>
    </subcellularLocation>
</comment>
<evidence type="ECO:0000313" key="10">
    <source>
        <dbReference type="EMBL" id="OWU75630.1"/>
    </source>
</evidence>
<feature type="coiled-coil region" evidence="8">
    <location>
        <begin position="186"/>
        <end position="213"/>
    </location>
</feature>
<dbReference type="PANTHER" id="PTHR11629:SF63">
    <property type="entry name" value="V-TYPE PROTON ATPASE SUBUNIT A"/>
    <property type="match status" value="1"/>
</dbReference>
<evidence type="ECO:0000256" key="8">
    <source>
        <dbReference type="SAM" id="Coils"/>
    </source>
</evidence>
<keyword evidence="8" id="KW-0175">Coiled coil</keyword>
<evidence type="ECO:0000256" key="5">
    <source>
        <dbReference type="ARBA" id="ARBA00022989"/>
    </source>
</evidence>
<dbReference type="GO" id="GO:0033179">
    <property type="term" value="C:proton-transporting V-type ATPase, V0 domain"/>
    <property type="evidence" value="ECO:0007669"/>
    <property type="project" value="InterPro"/>
</dbReference>
<evidence type="ECO:0000256" key="9">
    <source>
        <dbReference type="SAM" id="Phobius"/>
    </source>
</evidence>
<keyword evidence="6" id="KW-0406">Ion transport</keyword>
<proteinExistence type="inferred from homology"/>